<evidence type="ECO:0000313" key="1">
    <source>
        <dbReference type="EMBL" id="MDO6416091.1"/>
    </source>
</evidence>
<sequence length="69" mass="8022">MTTYSPDRIIRLKTVIAETGLSRSTIYRRMEKGTFPQKLKIADRCVGWRASAVTRWSANPDRYREEAES</sequence>
<accession>A0ABT8YCL4</accession>
<reference evidence="1" key="1">
    <citation type="submission" date="2023-07" db="EMBL/GenBank/DDBJ databases">
        <authorList>
            <person name="Kim M."/>
        </authorList>
    </citation>
    <scope>NUCLEOTIDE SEQUENCE</scope>
    <source>
        <strain evidence="1">BIUV-7</strain>
    </source>
</reference>
<comment type="caution">
    <text evidence="1">The sequence shown here is derived from an EMBL/GenBank/DDBJ whole genome shotgun (WGS) entry which is preliminary data.</text>
</comment>
<dbReference type="Pfam" id="PF05930">
    <property type="entry name" value="Phage_AlpA"/>
    <property type="match status" value="1"/>
</dbReference>
<keyword evidence="2" id="KW-1185">Reference proteome</keyword>
<dbReference type="PANTHER" id="PTHR36154">
    <property type="entry name" value="DNA-BINDING TRANSCRIPTIONAL ACTIVATOR ALPA"/>
    <property type="match status" value="1"/>
</dbReference>
<evidence type="ECO:0000313" key="2">
    <source>
        <dbReference type="Proteomes" id="UP001169764"/>
    </source>
</evidence>
<organism evidence="1 2">
    <name type="scientific">Sphingomonas natans</name>
    <dbReference type="NCBI Taxonomy" id="3063330"/>
    <lineage>
        <taxon>Bacteria</taxon>
        <taxon>Pseudomonadati</taxon>
        <taxon>Pseudomonadota</taxon>
        <taxon>Alphaproteobacteria</taxon>
        <taxon>Sphingomonadales</taxon>
        <taxon>Sphingomonadaceae</taxon>
        <taxon>Sphingomonas</taxon>
    </lineage>
</organism>
<proteinExistence type="predicted"/>
<dbReference type="PANTHER" id="PTHR36154:SF1">
    <property type="entry name" value="DNA-BINDING TRANSCRIPTIONAL ACTIVATOR ALPA"/>
    <property type="match status" value="1"/>
</dbReference>
<name>A0ABT8YCL4_9SPHN</name>
<dbReference type="Proteomes" id="UP001169764">
    <property type="component" value="Unassembled WGS sequence"/>
</dbReference>
<dbReference type="InterPro" id="IPR052931">
    <property type="entry name" value="Prophage_regulatory_activator"/>
</dbReference>
<dbReference type="InterPro" id="IPR010260">
    <property type="entry name" value="AlpA"/>
</dbReference>
<gene>
    <name evidence="1" type="ORF">Q4F19_17025</name>
</gene>
<dbReference type="EMBL" id="JAUOTP010000009">
    <property type="protein sequence ID" value="MDO6416091.1"/>
    <property type="molecule type" value="Genomic_DNA"/>
</dbReference>
<protein>
    <submittedName>
        <fullName evidence="1">AlpA family phage regulatory protein</fullName>
    </submittedName>
</protein>
<dbReference type="Gene3D" id="1.10.238.160">
    <property type="match status" value="1"/>
</dbReference>
<dbReference type="RefSeq" id="WP_303545088.1">
    <property type="nucleotide sequence ID" value="NZ_JAUOTP010000009.1"/>
</dbReference>